<dbReference type="EMBL" id="JBIYDN010000059">
    <property type="protein sequence ID" value="MFK4448743.1"/>
    <property type="molecule type" value="Genomic_DNA"/>
</dbReference>
<comment type="cofactor">
    <cofactor evidence="5">
        <name>FAD</name>
        <dbReference type="ChEBI" id="CHEBI:57692"/>
    </cofactor>
</comment>
<comment type="function">
    <text evidence="5">An FAD-requiring monooxygenase active on some tetracycline antibiotic derivatives, which leads to their inactivation. Hydroxylates carbon 11a of tetracycline and some analogs.</text>
</comment>
<keyword evidence="1 5" id="KW-0285">Flavoprotein</keyword>
<keyword evidence="2 5" id="KW-0274">FAD</keyword>
<dbReference type="RefSeq" id="WP_404615268.1">
    <property type="nucleotide sequence ID" value="NZ_JBIYDN010000059.1"/>
</dbReference>
<evidence type="ECO:0000256" key="1">
    <source>
        <dbReference type="ARBA" id="ARBA00022630"/>
    </source>
</evidence>
<comment type="subunit">
    <text evidence="5">Monomer.</text>
</comment>
<evidence type="ECO:0000256" key="2">
    <source>
        <dbReference type="ARBA" id="ARBA00022827"/>
    </source>
</evidence>
<dbReference type="Proteomes" id="UP001620514">
    <property type="component" value="Unassembled WGS sequence"/>
</dbReference>
<keyword evidence="8" id="KW-1185">Reference proteome</keyword>
<keyword evidence="5" id="KW-0963">Cytoplasm</keyword>
<evidence type="ECO:0000256" key="4">
    <source>
        <dbReference type="ARBA" id="ARBA00023033"/>
    </source>
</evidence>
<dbReference type="Pfam" id="PF01494">
    <property type="entry name" value="FAD_binding_3"/>
    <property type="match status" value="2"/>
</dbReference>
<reference evidence="7 8" key="1">
    <citation type="submission" date="2024-10" db="EMBL/GenBank/DDBJ databases">
        <authorList>
            <person name="Deangelis K."/>
            <person name="Huntemann M."/>
            <person name="Clum A."/>
            <person name="Wang J."/>
            <person name="Palaniappan K."/>
            <person name="Ritter S."/>
            <person name="Chen I.-M."/>
            <person name="Stamatis D."/>
            <person name="Reddy T."/>
            <person name="O'Malley R."/>
            <person name="Daum C."/>
            <person name="Ng V."/>
            <person name="Ivanova N."/>
            <person name="Kyrpides N."/>
            <person name="Woyke T."/>
        </authorList>
    </citation>
    <scope>NUCLEOTIDE SEQUENCE [LARGE SCALE GENOMIC DNA]</scope>
    <source>
        <strain evidence="7 8">GAS97</strain>
    </source>
</reference>
<keyword evidence="3 5" id="KW-0560">Oxidoreductase</keyword>
<comment type="catalytic activity">
    <reaction evidence="5">
        <text>a tetracycline + NADPH + O2 + H(+) = an 11a-hydroxytetracycline + NADP(+) + H2O</text>
        <dbReference type="Rhea" id="RHEA:61444"/>
        <dbReference type="ChEBI" id="CHEBI:15377"/>
        <dbReference type="ChEBI" id="CHEBI:15378"/>
        <dbReference type="ChEBI" id="CHEBI:15379"/>
        <dbReference type="ChEBI" id="CHEBI:57783"/>
        <dbReference type="ChEBI" id="CHEBI:58349"/>
        <dbReference type="ChEBI" id="CHEBI:144644"/>
        <dbReference type="ChEBI" id="CHEBI:144645"/>
    </reaction>
</comment>
<dbReference type="PANTHER" id="PTHR46972">
    <property type="entry name" value="MONOOXYGENASE ASQM-RELATED"/>
    <property type="match status" value="1"/>
</dbReference>
<feature type="domain" description="FAD-binding" evidence="6">
    <location>
        <begin position="6"/>
        <end position="171"/>
    </location>
</feature>
<dbReference type="InterPro" id="IPR036188">
    <property type="entry name" value="FAD/NAD-bd_sf"/>
</dbReference>
<keyword evidence="5" id="KW-0547">Nucleotide-binding</keyword>
<feature type="binding site" evidence="5">
    <location>
        <position position="298"/>
    </location>
    <ligand>
        <name>FAD</name>
        <dbReference type="ChEBI" id="CHEBI:57692"/>
    </ligand>
</feature>
<keyword evidence="5" id="KW-0521">NADP</keyword>
<evidence type="ECO:0000313" key="8">
    <source>
        <dbReference type="Proteomes" id="UP001620514"/>
    </source>
</evidence>
<comment type="subcellular location">
    <subcellularLocation>
        <location evidence="5">Cytoplasm</location>
    </subcellularLocation>
</comment>
<accession>A0ABW8MYC0</accession>
<keyword evidence="4 5" id="KW-0503">Monooxygenase</keyword>
<protein>
    <recommendedName>
        <fullName evidence="5">Flavin-dependent monooxygenase</fullName>
    </recommendedName>
    <alternativeName>
        <fullName evidence="5">TetX monooxygenase</fullName>
        <shortName evidence="5">TetX</shortName>
        <ecNumber evidence="5">1.14.13.-</ecNumber>
    </alternativeName>
</protein>
<sequence length="378" mass="41208">MYSPRIAIVGAGPGGMTLARILHLHGIVASVFERETLSSARPQGGSLDMHAESGQYAIECAGLTAEFTRIARYEDQEERFYNKHCQLLLSDTDVSEKNRPEVDRGQLRQMLLDSLPSHTVQWDHRPVAIHAQDNGTFELVFRSGRHETFDLVIGADGAWSCVRPLVSPARPLYSGVTFLELGIDDVDARYPELASLVGRGLTFAVGDSKALIGHRDANAHITIYAAMRVPEDWLEKGGLDLSSADAKRASLAAYFTGWSENLLELIYRCGDRMTPRTIQALPVGHRWEHRPGVTLLGDAAHLMSPFGGNGANLAMLDAADLALALTKTEDWRAAVQAYEVTMLARAEAAAGAARDAIDSVFSEDGLSHTLQAMESQRG</sequence>
<dbReference type="InterPro" id="IPR043683">
    <property type="entry name" value="TetX_monooxygenase"/>
</dbReference>
<feature type="binding site" evidence="5">
    <location>
        <position position="48"/>
    </location>
    <ligand>
        <name>FAD</name>
        <dbReference type="ChEBI" id="CHEBI:57692"/>
    </ligand>
</feature>
<dbReference type="InterPro" id="IPR002938">
    <property type="entry name" value="FAD-bd"/>
</dbReference>
<evidence type="ECO:0000256" key="3">
    <source>
        <dbReference type="ARBA" id="ARBA00023002"/>
    </source>
</evidence>
<dbReference type="PRINTS" id="PR00420">
    <property type="entry name" value="RNGMNOXGNASE"/>
</dbReference>
<evidence type="ECO:0000313" key="7">
    <source>
        <dbReference type="EMBL" id="MFK4448743.1"/>
    </source>
</evidence>
<gene>
    <name evidence="7" type="ORF">ABH943_008787</name>
</gene>
<name>A0ABW8MYC0_9BURK</name>
<evidence type="ECO:0000259" key="6">
    <source>
        <dbReference type="Pfam" id="PF01494"/>
    </source>
</evidence>
<proteinExistence type="inferred from homology"/>
<dbReference type="PANTHER" id="PTHR46972:SF1">
    <property type="entry name" value="FAD DEPENDENT OXIDOREDUCTASE DOMAIN-CONTAINING PROTEIN"/>
    <property type="match status" value="1"/>
</dbReference>
<dbReference type="EC" id="1.14.13.-" evidence="5"/>
<feature type="domain" description="FAD-binding" evidence="6">
    <location>
        <begin position="292"/>
        <end position="330"/>
    </location>
</feature>
<comment type="domain">
    <text evidence="5">Consists of an N-terminal FAD-binding domain with a Rossman fold and a C-terminal substrate-binding domain.</text>
</comment>
<organism evidence="7 8">
    <name type="scientific">Caballeronia udeis</name>
    <dbReference type="NCBI Taxonomy" id="1232866"/>
    <lineage>
        <taxon>Bacteria</taxon>
        <taxon>Pseudomonadati</taxon>
        <taxon>Pseudomonadota</taxon>
        <taxon>Betaproteobacteria</taxon>
        <taxon>Burkholderiales</taxon>
        <taxon>Burkholderiaceae</taxon>
        <taxon>Caballeronia</taxon>
    </lineage>
</organism>
<feature type="binding site" evidence="5">
    <location>
        <position position="41"/>
    </location>
    <ligand>
        <name>NADPH</name>
        <dbReference type="ChEBI" id="CHEBI:57783"/>
    </ligand>
</feature>
<dbReference type="SUPFAM" id="SSF51905">
    <property type="entry name" value="FAD/NAD(P)-binding domain"/>
    <property type="match status" value="1"/>
</dbReference>
<reference evidence="7 8" key="2">
    <citation type="submission" date="2024-11" db="EMBL/GenBank/DDBJ databases">
        <title>Using genomics to understand microbial adaptation to soil warming.</title>
        <authorList>
            <person name="Deangelis K.M. PhD."/>
        </authorList>
    </citation>
    <scope>NUCLEOTIDE SEQUENCE [LARGE SCALE GENOMIC DNA]</scope>
    <source>
        <strain evidence="7 8">GAS97</strain>
    </source>
</reference>
<feature type="binding site" evidence="5">
    <location>
        <position position="104"/>
    </location>
    <ligand>
        <name>FAD</name>
        <dbReference type="ChEBI" id="CHEBI:57692"/>
    </ligand>
</feature>
<dbReference type="Gene3D" id="3.50.50.60">
    <property type="entry name" value="FAD/NAD(P)-binding domain"/>
    <property type="match status" value="1"/>
</dbReference>
<evidence type="ECO:0000256" key="5">
    <source>
        <dbReference type="HAMAP-Rule" id="MF_00845"/>
    </source>
</evidence>
<comment type="similarity">
    <text evidence="5">Belongs to the aromatic-ring hydroxylase family. TetX subfamily.</text>
</comment>
<comment type="caution">
    <text evidence="7">The sequence shown here is derived from an EMBL/GenBank/DDBJ whole genome shotgun (WGS) entry which is preliminary data.</text>
</comment>
<dbReference type="HAMAP" id="MF_00845">
    <property type="entry name" value="TetX_monooxygenase"/>
    <property type="match status" value="1"/>
</dbReference>